<keyword evidence="2" id="KW-1185">Reference proteome</keyword>
<evidence type="ECO:0000313" key="2">
    <source>
        <dbReference type="Proteomes" id="UP000887159"/>
    </source>
</evidence>
<comment type="caution">
    <text evidence="1">The sequence shown here is derived from an EMBL/GenBank/DDBJ whole genome shotgun (WGS) entry which is preliminary data.</text>
</comment>
<gene>
    <name evidence="1" type="ORF">TNCV_4149711</name>
</gene>
<sequence>MHVVEMSSLIGGFFAEILTIRNPNEDKANIFQETPRQQVSETEMVSRRFQLLFIDNRSLFWRGLKRFLSFEYIDWLFFPSSPIPSHPQSLGSGFYGLGARRHRVLLMFVVLHEGKDEEE</sequence>
<protein>
    <submittedName>
        <fullName evidence="1">Uncharacterized protein</fullName>
    </submittedName>
</protein>
<name>A0A8X6W5N6_TRICX</name>
<accession>A0A8X6W5N6</accession>
<dbReference type="EMBL" id="BMAU01021385">
    <property type="protein sequence ID" value="GFY28540.1"/>
    <property type="molecule type" value="Genomic_DNA"/>
</dbReference>
<dbReference type="AlphaFoldDB" id="A0A8X6W5N6"/>
<dbReference type="Proteomes" id="UP000887159">
    <property type="component" value="Unassembled WGS sequence"/>
</dbReference>
<evidence type="ECO:0000313" key="1">
    <source>
        <dbReference type="EMBL" id="GFY28540.1"/>
    </source>
</evidence>
<organism evidence="1 2">
    <name type="scientific">Trichonephila clavipes</name>
    <name type="common">Golden silk orbweaver</name>
    <name type="synonym">Nephila clavipes</name>
    <dbReference type="NCBI Taxonomy" id="2585209"/>
    <lineage>
        <taxon>Eukaryota</taxon>
        <taxon>Metazoa</taxon>
        <taxon>Ecdysozoa</taxon>
        <taxon>Arthropoda</taxon>
        <taxon>Chelicerata</taxon>
        <taxon>Arachnida</taxon>
        <taxon>Araneae</taxon>
        <taxon>Araneomorphae</taxon>
        <taxon>Entelegynae</taxon>
        <taxon>Araneoidea</taxon>
        <taxon>Nephilidae</taxon>
        <taxon>Trichonephila</taxon>
    </lineage>
</organism>
<proteinExistence type="predicted"/>
<reference evidence="1" key="1">
    <citation type="submission" date="2020-08" db="EMBL/GenBank/DDBJ databases">
        <title>Multicomponent nature underlies the extraordinary mechanical properties of spider dragline silk.</title>
        <authorList>
            <person name="Kono N."/>
            <person name="Nakamura H."/>
            <person name="Mori M."/>
            <person name="Yoshida Y."/>
            <person name="Ohtoshi R."/>
            <person name="Malay A.D."/>
            <person name="Moran D.A.P."/>
            <person name="Tomita M."/>
            <person name="Numata K."/>
            <person name="Arakawa K."/>
        </authorList>
    </citation>
    <scope>NUCLEOTIDE SEQUENCE</scope>
</reference>